<keyword evidence="10" id="KW-0812">Transmembrane</keyword>
<dbReference type="InterPro" id="IPR003661">
    <property type="entry name" value="HisK_dim/P_dom"/>
</dbReference>
<dbReference type="SMART" id="SM00388">
    <property type="entry name" value="HisKA"/>
    <property type="match status" value="1"/>
</dbReference>
<evidence type="ECO:0000256" key="6">
    <source>
        <dbReference type="ARBA" id="ARBA00022679"/>
    </source>
</evidence>
<keyword evidence="6 14" id="KW-0808">Transferase</keyword>
<evidence type="ECO:0000256" key="2">
    <source>
        <dbReference type="ARBA" id="ARBA00004651"/>
    </source>
</evidence>
<dbReference type="GO" id="GO:0005524">
    <property type="term" value="F:ATP binding"/>
    <property type="evidence" value="ECO:0007669"/>
    <property type="project" value="UniProtKB-KW"/>
</dbReference>
<reference evidence="13 15" key="1">
    <citation type="submission" date="2015-09" db="EMBL/GenBank/DDBJ databases">
        <authorList>
            <person name="Rodrigo-Torres L."/>
            <person name="Arahal D.R."/>
        </authorList>
    </citation>
    <scope>NUCLEOTIDE SEQUENCE [LARGE SCALE GENOMIC DNA]</scope>
    <source>
        <strain evidence="13 15">CECT 5118</strain>
    </source>
</reference>
<dbReference type="InterPro" id="IPR036890">
    <property type="entry name" value="HATPase_C_sf"/>
</dbReference>
<dbReference type="Pfam" id="PF00512">
    <property type="entry name" value="HisKA"/>
    <property type="match status" value="1"/>
</dbReference>
<dbReference type="Gene3D" id="1.10.8.500">
    <property type="entry name" value="HAMP domain in histidine kinase"/>
    <property type="match status" value="1"/>
</dbReference>
<dbReference type="SUPFAM" id="SSF55874">
    <property type="entry name" value="ATPase domain of HSP90 chaperone/DNA topoisomerase II/histidine kinase"/>
    <property type="match status" value="1"/>
</dbReference>
<keyword evidence="15" id="KW-1185">Reference proteome</keyword>
<evidence type="ECO:0000259" key="11">
    <source>
        <dbReference type="PROSITE" id="PS50109"/>
    </source>
</evidence>
<dbReference type="PRINTS" id="PR00344">
    <property type="entry name" value="BCTRLSENSOR"/>
</dbReference>
<feature type="transmembrane region" description="Helical" evidence="10">
    <location>
        <begin position="179"/>
        <end position="203"/>
    </location>
</feature>
<dbReference type="CDD" id="cd00082">
    <property type="entry name" value="HisKA"/>
    <property type="match status" value="1"/>
</dbReference>
<dbReference type="Proteomes" id="UP000051086">
    <property type="component" value="Unassembled WGS sequence"/>
</dbReference>
<evidence type="ECO:0000256" key="1">
    <source>
        <dbReference type="ARBA" id="ARBA00000085"/>
    </source>
</evidence>
<protein>
    <recommendedName>
        <fullName evidence="3">histidine kinase</fullName>
        <ecNumber evidence="3">2.7.13.3</ecNumber>
    </recommendedName>
</protein>
<dbReference type="CDD" id="cd06225">
    <property type="entry name" value="HAMP"/>
    <property type="match status" value="1"/>
</dbReference>
<dbReference type="AlphaFoldDB" id="A0A0P1G9P9"/>
<dbReference type="Gene3D" id="3.30.565.10">
    <property type="entry name" value="Histidine kinase-like ATPase, C-terminal domain"/>
    <property type="match status" value="1"/>
</dbReference>
<evidence type="ECO:0000256" key="4">
    <source>
        <dbReference type="ARBA" id="ARBA00022475"/>
    </source>
</evidence>
<evidence type="ECO:0000256" key="10">
    <source>
        <dbReference type="SAM" id="Phobius"/>
    </source>
</evidence>
<dbReference type="InterPro" id="IPR004358">
    <property type="entry name" value="Sig_transdc_His_kin-like_C"/>
</dbReference>
<evidence type="ECO:0000313" key="14">
    <source>
        <dbReference type="EMBL" id="CUH71707.1"/>
    </source>
</evidence>
<gene>
    <name evidence="14" type="primary">envZ_3</name>
    <name evidence="13" type="synonym">envZ_2</name>
    <name evidence="13" type="ORF">TL5118_01147</name>
    <name evidence="14" type="ORF">TL5120_01497</name>
</gene>
<dbReference type="Gene3D" id="1.10.287.130">
    <property type="match status" value="1"/>
</dbReference>
<dbReference type="SMART" id="SM00304">
    <property type="entry name" value="HAMP"/>
    <property type="match status" value="1"/>
</dbReference>
<organism evidence="14 16">
    <name type="scientific">Thalassovita autumnalis</name>
    <dbReference type="NCBI Taxonomy" id="2072972"/>
    <lineage>
        <taxon>Bacteria</taxon>
        <taxon>Pseudomonadati</taxon>
        <taxon>Pseudomonadota</taxon>
        <taxon>Alphaproteobacteria</taxon>
        <taxon>Rhodobacterales</taxon>
        <taxon>Roseobacteraceae</taxon>
        <taxon>Thalassovita</taxon>
    </lineage>
</organism>
<dbReference type="InterPro" id="IPR036097">
    <property type="entry name" value="HisK_dim/P_sf"/>
</dbReference>
<reference evidence="14 16" key="2">
    <citation type="submission" date="2015-09" db="EMBL/GenBank/DDBJ databases">
        <authorList>
            <consortium name="Swine Surveillance"/>
        </authorList>
    </citation>
    <scope>NUCLEOTIDE SEQUENCE [LARGE SCALE GENOMIC DNA]</scope>
    <source>
        <strain evidence="14 16">5120</strain>
    </source>
</reference>
<evidence type="ECO:0000256" key="5">
    <source>
        <dbReference type="ARBA" id="ARBA00022553"/>
    </source>
</evidence>
<comment type="subcellular location">
    <subcellularLocation>
        <location evidence="2">Cell membrane</location>
        <topology evidence="2">Multi-pass membrane protein</topology>
    </subcellularLocation>
</comment>
<name>A0A0P1G9P9_9RHOB</name>
<accession>A0A0P1G9P9</accession>
<evidence type="ECO:0000256" key="3">
    <source>
        <dbReference type="ARBA" id="ARBA00012438"/>
    </source>
</evidence>
<evidence type="ECO:0000313" key="15">
    <source>
        <dbReference type="Proteomes" id="UP000051086"/>
    </source>
</evidence>
<feature type="domain" description="Histidine kinase" evidence="11">
    <location>
        <begin position="264"/>
        <end position="460"/>
    </location>
</feature>
<keyword evidence="10" id="KW-0472">Membrane</keyword>
<evidence type="ECO:0000256" key="7">
    <source>
        <dbReference type="ARBA" id="ARBA00022741"/>
    </source>
</evidence>
<keyword evidence="8" id="KW-0418">Kinase</keyword>
<dbReference type="PROSITE" id="PS50885">
    <property type="entry name" value="HAMP"/>
    <property type="match status" value="1"/>
</dbReference>
<keyword evidence="10" id="KW-1133">Transmembrane helix</keyword>
<dbReference type="PANTHER" id="PTHR44936">
    <property type="entry name" value="SENSOR PROTEIN CREC"/>
    <property type="match status" value="1"/>
</dbReference>
<evidence type="ECO:0000313" key="16">
    <source>
        <dbReference type="Proteomes" id="UP000051887"/>
    </source>
</evidence>
<dbReference type="Pfam" id="PF00672">
    <property type="entry name" value="HAMP"/>
    <property type="match status" value="1"/>
</dbReference>
<feature type="domain" description="HAMP" evidence="12">
    <location>
        <begin position="204"/>
        <end position="256"/>
    </location>
</feature>
<dbReference type="GO" id="GO:0005886">
    <property type="term" value="C:plasma membrane"/>
    <property type="evidence" value="ECO:0007669"/>
    <property type="project" value="UniProtKB-SubCell"/>
</dbReference>
<comment type="catalytic activity">
    <reaction evidence="1">
        <text>ATP + protein L-histidine = ADP + protein N-phospho-L-histidine.</text>
        <dbReference type="EC" id="2.7.13.3"/>
    </reaction>
</comment>
<evidence type="ECO:0000256" key="9">
    <source>
        <dbReference type="ARBA" id="ARBA00022840"/>
    </source>
</evidence>
<keyword evidence="5" id="KW-0597">Phosphoprotein</keyword>
<feature type="transmembrane region" description="Helical" evidence="10">
    <location>
        <begin position="12"/>
        <end position="33"/>
    </location>
</feature>
<evidence type="ECO:0000256" key="8">
    <source>
        <dbReference type="ARBA" id="ARBA00022777"/>
    </source>
</evidence>
<dbReference type="GO" id="GO:0000155">
    <property type="term" value="F:phosphorelay sensor kinase activity"/>
    <property type="evidence" value="ECO:0007669"/>
    <property type="project" value="InterPro"/>
</dbReference>
<dbReference type="EC" id="2.7.13.3" evidence="3"/>
<proteinExistence type="predicted"/>
<dbReference type="PANTHER" id="PTHR44936:SF10">
    <property type="entry name" value="SENSOR PROTEIN RSTB"/>
    <property type="match status" value="1"/>
</dbReference>
<dbReference type="OrthoDB" id="9804645at2"/>
<dbReference type="InterPro" id="IPR003660">
    <property type="entry name" value="HAMP_dom"/>
</dbReference>
<dbReference type="EMBL" id="CYSB01000024">
    <property type="protein sequence ID" value="CUH65099.1"/>
    <property type="molecule type" value="Genomic_DNA"/>
</dbReference>
<keyword evidence="7" id="KW-0547">Nucleotide-binding</keyword>
<dbReference type="Pfam" id="PF02518">
    <property type="entry name" value="HATPase_c"/>
    <property type="match status" value="1"/>
</dbReference>
<dbReference type="EMBL" id="CYSC01000024">
    <property type="protein sequence ID" value="CUH71707.1"/>
    <property type="molecule type" value="Genomic_DNA"/>
</dbReference>
<dbReference type="InterPro" id="IPR003594">
    <property type="entry name" value="HATPase_dom"/>
</dbReference>
<dbReference type="Proteomes" id="UP000051887">
    <property type="component" value="Unassembled WGS sequence"/>
</dbReference>
<dbReference type="SUPFAM" id="SSF158472">
    <property type="entry name" value="HAMP domain-like"/>
    <property type="match status" value="1"/>
</dbReference>
<sequence>MMRWPFNTLRVQLVLLVVAALAAAQIISLWLFVDERSLAIRAAFGFEAAGRAANVARLIDEAPPDLHASILRAANSPLVRFDMSDKPIVTHTGHSDGGLVEARVRALLGDTYSRDIRVELHQIEGQILPLPHLSEEMAEMHMAMMRGELSAVEMNLSIAISGGQWLNVGTRFERPPLQWPLFSTLTFALTAAVLLIVVFWFLLSRLTGPLQRLVKAADALGRGEDVADLPMSGPKEVRDLTTAFNRMQDRLTRYVADRTRLLAALGHDLRSPLTALRVRAEMVEEAETRDSLVTSIEEMQTMVDATLTFARGLTGSEEAVEVDVGEFLSTLRIDMVEQFELETGASIHALVRPSAFRRALRNVIENAVRYGKSARVSYTVRKSDLLIFVDDSGPGIRATELERVFDPFYRLEESRSLETGGHGLGLAIARTIIRAHGGDISLANLEESGVRASIAIPLAGDAIQGEEE</sequence>
<evidence type="ECO:0000313" key="13">
    <source>
        <dbReference type="EMBL" id="CUH65099.1"/>
    </source>
</evidence>
<dbReference type="InterPro" id="IPR005467">
    <property type="entry name" value="His_kinase_dom"/>
</dbReference>
<keyword evidence="4" id="KW-1003">Cell membrane</keyword>
<evidence type="ECO:0000259" key="12">
    <source>
        <dbReference type="PROSITE" id="PS50885"/>
    </source>
</evidence>
<dbReference type="SUPFAM" id="SSF47384">
    <property type="entry name" value="Homodimeric domain of signal transducing histidine kinase"/>
    <property type="match status" value="1"/>
</dbReference>
<dbReference type="SMART" id="SM00387">
    <property type="entry name" value="HATPase_c"/>
    <property type="match status" value="1"/>
</dbReference>
<dbReference type="PROSITE" id="PS50109">
    <property type="entry name" value="HIS_KIN"/>
    <property type="match status" value="1"/>
</dbReference>
<dbReference type="InterPro" id="IPR050980">
    <property type="entry name" value="2C_sensor_his_kinase"/>
</dbReference>
<keyword evidence="9" id="KW-0067">ATP-binding</keyword>